<gene>
    <name evidence="7" type="ORF">ASTO00021_LOCUS5847</name>
</gene>
<organism evidence="7">
    <name type="scientific">Aplanochytrium stocchinoi</name>
    <dbReference type="NCBI Taxonomy" id="215587"/>
    <lineage>
        <taxon>Eukaryota</taxon>
        <taxon>Sar</taxon>
        <taxon>Stramenopiles</taxon>
        <taxon>Bigyra</taxon>
        <taxon>Labyrinthulomycetes</taxon>
        <taxon>Thraustochytrida</taxon>
        <taxon>Thraustochytriidae</taxon>
        <taxon>Aplanochytrium</taxon>
    </lineage>
</organism>
<dbReference type="InterPro" id="IPR001680">
    <property type="entry name" value="WD40_rpt"/>
</dbReference>
<feature type="repeat" description="WD" evidence="5">
    <location>
        <begin position="305"/>
        <end position="335"/>
    </location>
</feature>
<keyword evidence="1 5" id="KW-0853">WD repeat</keyword>
<dbReference type="GO" id="GO:0006397">
    <property type="term" value="P:mRNA processing"/>
    <property type="evidence" value="ECO:0007669"/>
    <property type="project" value="UniProtKB-KW"/>
</dbReference>
<dbReference type="PROSITE" id="PS50294">
    <property type="entry name" value="WD_REPEATS_REGION"/>
    <property type="match status" value="6"/>
</dbReference>
<dbReference type="AlphaFoldDB" id="A0A7S3LM15"/>
<sequence>MEKRDHPEGEINAPGSENGTKRARTSVFSTTTKSSALTVADEKELKDKEETSTALVEAMRTSELQAPTMQLLGHGDAVHTMRFSPNGNNIASGGFDRRIFLWKVFGDCDNYGILTGHKNCIQEVQWSTDNARVLSASADKTVGIWDVETGNRLRKLADHNGVVNSIATARLDEHLLVSGSDDCTAKLWDPRQKSCTFSFDHEYQVFSVRLNSVGTTMYSAGLDGLIRVWDVKKPLDPIIVLKGHSDLVTGIDIDSSDSFVASIGMDNQVRIWDVKPFVEGGDDNRCTRILEGSVQNFEKLLLRCSWSRDGRKVAAGSADSTACAWDVASSKLLYKLPGHKGPVREVVFHPNQPILGSCSSDRTILIGEIE</sequence>
<feature type="region of interest" description="Disordered" evidence="6">
    <location>
        <begin position="1"/>
        <end position="33"/>
    </location>
</feature>
<dbReference type="InterPro" id="IPR019775">
    <property type="entry name" value="WD40_repeat_CS"/>
</dbReference>
<feature type="repeat" description="WD" evidence="5">
    <location>
        <begin position="114"/>
        <end position="155"/>
    </location>
</feature>
<evidence type="ECO:0000256" key="3">
    <source>
        <dbReference type="ARBA" id="ARBA00022737"/>
    </source>
</evidence>
<dbReference type="EMBL" id="HBIN01007923">
    <property type="protein sequence ID" value="CAE0435567.1"/>
    <property type="molecule type" value="Transcribed_RNA"/>
</dbReference>
<dbReference type="InterPro" id="IPR036322">
    <property type="entry name" value="WD40_repeat_dom_sf"/>
</dbReference>
<keyword evidence="2" id="KW-0507">mRNA processing</keyword>
<dbReference type="PANTHER" id="PTHR44006">
    <property type="entry name" value="U5 SMALL NUCLEAR RIBONUCLEOPROTEIN 40 KDA PROTEIN"/>
    <property type="match status" value="1"/>
</dbReference>
<keyword evidence="3" id="KW-0677">Repeat</keyword>
<dbReference type="SUPFAM" id="SSF50978">
    <property type="entry name" value="WD40 repeat-like"/>
    <property type="match status" value="1"/>
</dbReference>
<evidence type="ECO:0000256" key="5">
    <source>
        <dbReference type="PROSITE-ProRule" id="PRU00221"/>
    </source>
</evidence>
<dbReference type="GO" id="GO:0003723">
    <property type="term" value="F:RNA binding"/>
    <property type="evidence" value="ECO:0007669"/>
    <property type="project" value="TreeGrafter"/>
</dbReference>
<reference evidence="7" key="1">
    <citation type="submission" date="2021-01" db="EMBL/GenBank/DDBJ databases">
        <authorList>
            <person name="Corre E."/>
            <person name="Pelletier E."/>
            <person name="Niang G."/>
            <person name="Scheremetjew M."/>
            <person name="Finn R."/>
            <person name="Kale V."/>
            <person name="Holt S."/>
            <person name="Cochrane G."/>
            <person name="Meng A."/>
            <person name="Brown T."/>
            <person name="Cohen L."/>
        </authorList>
    </citation>
    <scope>NUCLEOTIDE SEQUENCE</scope>
    <source>
        <strain evidence="7">GSBS06</strain>
    </source>
</reference>
<dbReference type="PRINTS" id="PR00320">
    <property type="entry name" value="GPROTEINBRPT"/>
</dbReference>
<dbReference type="Gene3D" id="2.130.10.10">
    <property type="entry name" value="YVTN repeat-like/Quinoprotein amine dehydrogenase"/>
    <property type="match status" value="1"/>
</dbReference>
<dbReference type="PROSITE" id="PS50082">
    <property type="entry name" value="WD_REPEATS_2"/>
    <property type="match status" value="7"/>
</dbReference>
<dbReference type="PROSITE" id="PS00678">
    <property type="entry name" value="WD_REPEATS_1"/>
    <property type="match status" value="4"/>
</dbReference>
<feature type="repeat" description="WD" evidence="5">
    <location>
        <begin position="156"/>
        <end position="198"/>
    </location>
</feature>
<evidence type="ECO:0000256" key="1">
    <source>
        <dbReference type="ARBA" id="ARBA00022574"/>
    </source>
</evidence>
<evidence type="ECO:0000313" key="7">
    <source>
        <dbReference type="EMBL" id="CAE0435567.1"/>
    </source>
</evidence>
<protein>
    <recommendedName>
        <fullName evidence="8">Anaphase-promoting complex subunit 4 WD40 domain-containing protein</fullName>
    </recommendedName>
</protein>
<evidence type="ECO:0000256" key="4">
    <source>
        <dbReference type="ARBA" id="ARBA00023187"/>
    </source>
</evidence>
<proteinExistence type="predicted"/>
<feature type="repeat" description="WD" evidence="5">
    <location>
        <begin position="336"/>
        <end position="370"/>
    </location>
</feature>
<feature type="repeat" description="WD" evidence="5">
    <location>
        <begin position="198"/>
        <end position="232"/>
    </location>
</feature>
<dbReference type="Pfam" id="PF00400">
    <property type="entry name" value="WD40"/>
    <property type="match status" value="7"/>
</dbReference>
<dbReference type="PANTHER" id="PTHR44006:SF1">
    <property type="entry name" value="U5 SMALL NUCLEAR RIBONUCLEOPROTEIN 40 KDA PROTEIN"/>
    <property type="match status" value="1"/>
</dbReference>
<dbReference type="InterPro" id="IPR015943">
    <property type="entry name" value="WD40/YVTN_repeat-like_dom_sf"/>
</dbReference>
<dbReference type="SMART" id="SM00320">
    <property type="entry name" value="WD40"/>
    <property type="match status" value="7"/>
</dbReference>
<dbReference type="InterPro" id="IPR052234">
    <property type="entry name" value="U5_snRNP_Component"/>
</dbReference>
<dbReference type="InterPro" id="IPR020472">
    <property type="entry name" value="WD40_PAC1"/>
</dbReference>
<evidence type="ECO:0008006" key="8">
    <source>
        <dbReference type="Google" id="ProtNLM"/>
    </source>
</evidence>
<dbReference type="GO" id="GO:0008380">
    <property type="term" value="P:RNA splicing"/>
    <property type="evidence" value="ECO:0007669"/>
    <property type="project" value="UniProtKB-KW"/>
</dbReference>
<feature type="repeat" description="WD" evidence="5">
    <location>
        <begin position="71"/>
        <end position="104"/>
    </location>
</feature>
<evidence type="ECO:0000256" key="2">
    <source>
        <dbReference type="ARBA" id="ARBA00022664"/>
    </source>
</evidence>
<name>A0A7S3LM15_9STRA</name>
<keyword evidence="4" id="KW-0508">mRNA splicing</keyword>
<dbReference type="GO" id="GO:0071013">
    <property type="term" value="C:catalytic step 2 spliceosome"/>
    <property type="evidence" value="ECO:0007669"/>
    <property type="project" value="TreeGrafter"/>
</dbReference>
<feature type="repeat" description="WD" evidence="5">
    <location>
        <begin position="241"/>
        <end position="275"/>
    </location>
</feature>
<evidence type="ECO:0000256" key="6">
    <source>
        <dbReference type="SAM" id="MobiDB-lite"/>
    </source>
</evidence>
<dbReference type="CDD" id="cd00200">
    <property type="entry name" value="WD40"/>
    <property type="match status" value="1"/>
</dbReference>
<accession>A0A7S3LM15</accession>